<dbReference type="RefSeq" id="WP_330199964.1">
    <property type="nucleotide sequence ID" value="NZ_JAZDRP010000011.1"/>
</dbReference>
<dbReference type="Proteomes" id="UP001354971">
    <property type="component" value="Unassembled WGS sequence"/>
</dbReference>
<keyword evidence="6" id="KW-1185">Reference proteome</keyword>
<dbReference type="InterPro" id="IPR006660">
    <property type="entry name" value="Arsenate_reductase-like"/>
</dbReference>
<proteinExistence type="inferred from homology"/>
<evidence type="ECO:0000256" key="1">
    <source>
        <dbReference type="ARBA" id="ARBA00007198"/>
    </source>
</evidence>
<gene>
    <name evidence="5" type="primary">arsC</name>
    <name evidence="5" type="ORF">V0U79_13125</name>
</gene>
<dbReference type="PROSITE" id="PS51353">
    <property type="entry name" value="ARSC"/>
    <property type="match status" value="1"/>
</dbReference>
<evidence type="ECO:0000256" key="2">
    <source>
        <dbReference type="ARBA" id="ARBA00023002"/>
    </source>
</evidence>
<keyword evidence="2 4" id="KW-0560">Oxidoreductase</keyword>
<dbReference type="SUPFAM" id="SSF52833">
    <property type="entry name" value="Thioredoxin-like"/>
    <property type="match status" value="1"/>
</dbReference>
<comment type="caution">
    <text evidence="5">The sequence shown here is derived from an EMBL/GenBank/DDBJ whole genome shotgun (WGS) entry which is preliminary data.</text>
</comment>
<dbReference type="Gene3D" id="3.40.30.10">
    <property type="entry name" value="Glutaredoxin"/>
    <property type="match status" value="1"/>
</dbReference>
<dbReference type="InterPro" id="IPR036249">
    <property type="entry name" value="Thioredoxin-like_sf"/>
</dbReference>
<evidence type="ECO:0000256" key="4">
    <source>
        <dbReference type="RuleBase" id="RU362029"/>
    </source>
</evidence>
<name>A0ABU7LTS6_9PROT</name>
<dbReference type="GO" id="GO:0008794">
    <property type="term" value="F:arsenate reductase (glutaredoxin) activity"/>
    <property type="evidence" value="ECO:0007669"/>
    <property type="project" value="UniProtKB-EC"/>
</dbReference>
<accession>A0ABU7LTS6</accession>
<dbReference type="EC" id="1.20.4.1" evidence="4"/>
<sequence>MSLVIWHNPRCTKSRETLKLLQENGYAPEVREYLSDVPDVAEMKAVLKKLGFASVRDWMRTKEADYRALGLKDESDEDKLIAAMIDNPKLIERPVVIKGDKAALGRPPESVLRIL</sequence>
<dbReference type="PANTHER" id="PTHR30041:SF4">
    <property type="entry name" value="ARSENATE REDUCTASE"/>
    <property type="match status" value="1"/>
</dbReference>
<evidence type="ECO:0000313" key="5">
    <source>
        <dbReference type="EMBL" id="MEE2527302.1"/>
    </source>
</evidence>
<organism evidence="5 6">
    <name type="scientific">Hyphobacterium lacteum</name>
    <dbReference type="NCBI Taxonomy" id="3116575"/>
    <lineage>
        <taxon>Bacteria</taxon>
        <taxon>Pseudomonadati</taxon>
        <taxon>Pseudomonadota</taxon>
        <taxon>Alphaproteobacteria</taxon>
        <taxon>Maricaulales</taxon>
        <taxon>Maricaulaceae</taxon>
        <taxon>Hyphobacterium</taxon>
    </lineage>
</organism>
<dbReference type="EMBL" id="JAZDRP010000011">
    <property type="protein sequence ID" value="MEE2527302.1"/>
    <property type="molecule type" value="Genomic_DNA"/>
</dbReference>
<evidence type="ECO:0000313" key="6">
    <source>
        <dbReference type="Proteomes" id="UP001354971"/>
    </source>
</evidence>
<dbReference type="PANTHER" id="PTHR30041">
    <property type="entry name" value="ARSENATE REDUCTASE"/>
    <property type="match status" value="1"/>
</dbReference>
<protein>
    <recommendedName>
        <fullName evidence="4">Arsenate reductase</fullName>
        <ecNumber evidence="4">1.20.4.1</ecNumber>
    </recommendedName>
</protein>
<reference evidence="5 6" key="1">
    <citation type="submission" date="2024-01" db="EMBL/GenBank/DDBJ databases">
        <title>Hyphobacterium bacterium isolated from marine sediment.</title>
        <authorList>
            <person name="Zhao S."/>
        </authorList>
    </citation>
    <scope>NUCLEOTIDE SEQUENCE [LARGE SCALE GENOMIC DNA]</scope>
    <source>
        <strain evidence="6">HN65</strain>
    </source>
</reference>
<dbReference type="InterPro" id="IPR006659">
    <property type="entry name" value="Arsenate_reductase"/>
</dbReference>
<comment type="similarity">
    <text evidence="1 3 4">Belongs to the ArsC family.</text>
</comment>
<dbReference type="Pfam" id="PF03960">
    <property type="entry name" value="ArsC"/>
    <property type="match status" value="1"/>
</dbReference>
<evidence type="ECO:0000256" key="3">
    <source>
        <dbReference type="PROSITE-ProRule" id="PRU01282"/>
    </source>
</evidence>
<comment type="catalytic activity">
    <reaction evidence="4">
        <text>[glutaredoxin]-dithiol + arsenate + glutathione + H(+) = glutathionyl-S-S-[glutaredoxin] + arsenite + H2O</text>
        <dbReference type="Rhea" id="RHEA:22016"/>
        <dbReference type="Rhea" id="RHEA-COMP:10729"/>
        <dbReference type="Rhea" id="RHEA-COMP:17668"/>
        <dbReference type="ChEBI" id="CHEBI:15377"/>
        <dbReference type="ChEBI" id="CHEBI:15378"/>
        <dbReference type="ChEBI" id="CHEBI:29242"/>
        <dbReference type="ChEBI" id="CHEBI:29950"/>
        <dbReference type="ChEBI" id="CHEBI:48597"/>
        <dbReference type="ChEBI" id="CHEBI:57925"/>
        <dbReference type="ChEBI" id="CHEBI:146199"/>
        <dbReference type="EC" id="1.20.4.1"/>
    </reaction>
</comment>
<dbReference type="CDD" id="cd03034">
    <property type="entry name" value="ArsC_ArsC"/>
    <property type="match status" value="1"/>
</dbReference>
<dbReference type="NCBIfam" id="TIGR00014">
    <property type="entry name" value="arsC"/>
    <property type="match status" value="1"/>
</dbReference>